<dbReference type="EMBL" id="FXTP01000017">
    <property type="protein sequence ID" value="SMO94234.1"/>
    <property type="molecule type" value="Genomic_DNA"/>
</dbReference>
<dbReference type="Proteomes" id="UP000317557">
    <property type="component" value="Unassembled WGS sequence"/>
</dbReference>
<accession>A0A521FE14</accession>
<dbReference type="PANTHER" id="PTHR42970">
    <property type="entry name" value="PECTATE LYASE C-RELATED"/>
    <property type="match status" value="1"/>
</dbReference>
<gene>
    <name evidence="4" type="ORF">SAMN06265219_11776</name>
</gene>
<dbReference type="GO" id="GO:0016829">
    <property type="term" value="F:lyase activity"/>
    <property type="evidence" value="ECO:0007669"/>
    <property type="project" value="UniProtKB-KW"/>
</dbReference>
<keyword evidence="4" id="KW-0456">Lyase</keyword>
<dbReference type="InterPro" id="IPR011050">
    <property type="entry name" value="Pectin_lyase_fold/virulence"/>
</dbReference>
<dbReference type="InterPro" id="IPR052063">
    <property type="entry name" value="Polysaccharide_Lyase_1"/>
</dbReference>
<reference evidence="4 5" key="1">
    <citation type="submission" date="2017-05" db="EMBL/GenBank/DDBJ databases">
        <authorList>
            <person name="Varghese N."/>
            <person name="Submissions S."/>
        </authorList>
    </citation>
    <scope>NUCLEOTIDE SEQUENCE [LARGE SCALE GENOMIC DNA]</scope>
    <source>
        <strain evidence="4 5">DSM 21985</strain>
    </source>
</reference>
<protein>
    <submittedName>
        <fullName evidence="4">Pectate lyase</fullName>
    </submittedName>
</protein>
<evidence type="ECO:0000256" key="2">
    <source>
        <dbReference type="ARBA" id="ARBA00023180"/>
    </source>
</evidence>
<keyword evidence="2" id="KW-0325">Glycoprotein</keyword>
<keyword evidence="5" id="KW-1185">Reference proteome</keyword>
<organism evidence="4 5">
    <name type="scientific">Gracilimonas mengyeensis</name>
    <dbReference type="NCBI Taxonomy" id="1302730"/>
    <lineage>
        <taxon>Bacteria</taxon>
        <taxon>Pseudomonadati</taxon>
        <taxon>Balneolota</taxon>
        <taxon>Balneolia</taxon>
        <taxon>Balneolales</taxon>
        <taxon>Balneolaceae</taxon>
        <taxon>Gracilimonas</taxon>
    </lineage>
</organism>
<evidence type="ECO:0000313" key="5">
    <source>
        <dbReference type="Proteomes" id="UP000317557"/>
    </source>
</evidence>
<feature type="compositionally biased region" description="Basic and acidic residues" evidence="3">
    <location>
        <begin position="387"/>
        <end position="396"/>
    </location>
</feature>
<evidence type="ECO:0000313" key="4">
    <source>
        <dbReference type="EMBL" id="SMO94234.1"/>
    </source>
</evidence>
<evidence type="ECO:0000256" key="1">
    <source>
        <dbReference type="ARBA" id="ARBA00022723"/>
    </source>
</evidence>
<name>A0A521FE14_9BACT</name>
<dbReference type="Gene3D" id="2.160.20.10">
    <property type="entry name" value="Single-stranded right-handed beta-helix, Pectin lyase-like"/>
    <property type="match status" value="1"/>
</dbReference>
<proteinExistence type="predicted"/>
<dbReference type="SUPFAM" id="SSF51126">
    <property type="entry name" value="Pectin lyase-like"/>
    <property type="match status" value="1"/>
</dbReference>
<dbReference type="AlphaFoldDB" id="A0A521FE14"/>
<dbReference type="PANTHER" id="PTHR42970:SF1">
    <property type="entry name" value="PECTATE LYASE C-RELATED"/>
    <property type="match status" value="1"/>
</dbReference>
<dbReference type="GO" id="GO:0046872">
    <property type="term" value="F:metal ion binding"/>
    <property type="evidence" value="ECO:0007669"/>
    <property type="project" value="UniProtKB-KW"/>
</dbReference>
<feature type="region of interest" description="Disordered" evidence="3">
    <location>
        <begin position="376"/>
        <end position="396"/>
    </location>
</feature>
<sequence length="440" mass="48121">MAMVCTAMSLPLVAQVPAFPGAEGYGKYTTGGRGGEVVYVTNLNDDGPGSFREAVTREGPRIVVFDTSGTITLESSLTIDSGDLTIAGQTAPGEGITIRDYPVGLDADNIIVRYLRFRLGDVHGIAGDAFSGSDLQDIIIDHCTMSWGIDEVSSFYRNRNFTMQWSIISESLADSDHPKGRHGYGGIWGGKKVTFHHNLLAHHSSRNPRLADSNPIPYRINRQLDFYNNVIYNWQFNSMYGGEKGEQNIVNNYFKPGPATDDDVSDRIVNPSKPYGKFYVKGNVVEGAPEITQNNWAGGVQTENPQTTKAASSFSFNPEFVQPANEAFKAVLANAGASLNRDAVDERIIKEVKTGTATYRGSVGNLPGIIDSQEDVGGWPELASGEAPKDTDRDGMPDVWEVEKGLDPQNKSDAKQYTLDEDYTNIEVYLDSLVEPKIIK</sequence>
<evidence type="ECO:0000256" key="3">
    <source>
        <dbReference type="SAM" id="MobiDB-lite"/>
    </source>
</evidence>
<keyword evidence="1" id="KW-0479">Metal-binding</keyword>
<dbReference type="InterPro" id="IPR012334">
    <property type="entry name" value="Pectin_lyas_fold"/>
</dbReference>